<dbReference type="Gene3D" id="3.60.21.10">
    <property type="match status" value="1"/>
</dbReference>
<dbReference type="Pfam" id="PF16371">
    <property type="entry name" value="MetallophosN"/>
    <property type="match status" value="1"/>
</dbReference>
<dbReference type="SUPFAM" id="SSF117074">
    <property type="entry name" value="Hypothetical protein PA1324"/>
    <property type="match status" value="1"/>
</dbReference>
<dbReference type="GO" id="GO:0016787">
    <property type="term" value="F:hydrolase activity"/>
    <property type="evidence" value="ECO:0007669"/>
    <property type="project" value="InterPro"/>
</dbReference>
<evidence type="ECO:0000313" key="4">
    <source>
        <dbReference type="EMBL" id="RKF03661.1"/>
    </source>
</evidence>
<dbReference type="InterPro" id="IPR029052">
    <property type="entry name" value="Metallo-depent_PP-like"/>
</dbReference>
<feature type="domain" description="Calcineurin-like phosphoesterase N-terminal" evidence="3">
    <location>
        <begin position="41"/>
        <end position="112"/>
    </location>
</feature>
<organism evidence="4 5">
    <name type="scientific">Tenacibaculum lutimaris</name>
    <dbReference type="NCBI Taxonomy" id="285258"/>
    <lineage>
        <taxon>Bacteria</taxon>
        <taxon>Pseudomonadati</taxon>
        <taxon>Bacteroidota</taxon>
        <taxon>Flavobacteriia</taxon>
        <taxon>Flavobacteriales</taxon>
        <taxon>Flavobacteriaceae</taxon>
        <taxon>Tenacibaculum</taxon>
    </lineage>
</organism>
<dbReference type="EMBL" id="RAQM01000009">
    <property type="protein sequence ID" value="RKF03661.1"/>
    <property type="molecule type" value="Genomic_DNA"/>
</dbReference>
<feature type="domain" description="Calcineurin-like phosphoesterase" evidence="1">
    <location>
        <begin position="123"/>
        <end position="302"/>
    </location>
</feature>
<dbReference type="AlphaFoldDB" id="A0A420E0L9"/>
<evidence type="ECO:0000259" key="1">
    <source>
        <dbReference type="Pfam" id="PF00149"/>
    </source>
</evidence>
<gene>
    <name evidence="4" type="ORF">C8N26_2055</name>
</gene>
<dbReference type="InterPro" id="IPR032288">
    <property type="entry name" value="Metallophos_C"/>
</dbReference>
<comment type="caution">
    <text evidence="4">The sequence shown here is derived from an EMBL/GenBank/DDBJ whole genome shotgun (WGS) entry which is preliminary data.</text>
</comment>
<evidence type="ECO:0000313" key="5">
    <source>
        <dbReference type="Proteomes" id="UP000285780"/>
    </source>
</evidence>
<dbReference type="InterPro" id="IPR004843">
    <property type="entry name" value="Calcineurin-like_PHP"/>
</dbReference>
<evidence type="ECO:0000259" key="3">
    <source>
        <dbReference type="Pfam" id="PF16371"/>
    </source>
</evidence>
<dbReference type="SUPFAM" id="SSF56300">
    <property type="entry name" value="Metallo-dependent phosphatases"/>
    <property type="match status" value="1"/>
</dbReference>
<reference evidence="4 5" key="1">
    <citation type="submission" date="2018-09" db="EMBL/GenBank/DDBJ databases">
        <title>Genomic Encyclopedia of Archaeal and Bacterial Type Strains, Phase II (KMG-II): from individual species to whole genera.</title>
        <authorList>
            <person name="Goeker M."/>
        </authorList>
    </citation>
    <scope>NUCLEOTIDE SEQUENCE [LARGE SCALE GENOMIC DNA]</scope>
    <source>
        <strain evidence="4 5">DSM 16505</strain>
    </source>
</reference>
<keyword evidence="5" id="KW-1185">Reference proteome</keyword>
<dbReference type="Pfam" id="PF16370">
    <property type="entry name" value="MetallophosC"/>
    <property type="match status" value="1"/>
</dbReference>
<proteinExistence type="predicted"/>
<feature type="domain" description="Calcineurin-like phosphoesterase C-terminal" evidence="2">
    <location>
        <begin position="321"/>
        <end position="486"/>
    </location>
</feature>
<dbReference type="PANTHER" id="PTHR43143">
    <property type="entry name" value="METALLOPHOSPHOESTERASE, CALCINEURIN SUPERFAMILY"/>
    <property type="match status" value="1"/>
</dbReference>
<dbReference type="PANTHER" id="PTHR43143:SF1">
    <property type="entry name" value="SERINE_THREONINE-PROTEIN PHOSPHATASE CPPED1"/>
    <property type="match status" value="1"/>
</dbReference>
<accession>A0A420E0L9</accession>
<dbReference type="InterPro" id="IPR032285">
    <property type="entry name" value="Metallophos_N"/>
</dbReference>
<dbReference type="RefSeq" id="WP_120187172.1">
    <property type="nucleotide sequence ID" value="NZ_RAQM01000009.1"/>
</dbReference>
<dbReference type="Pfam" id="PF00149">
    <property type="entry name" value="Metallophos"/>
    <property type="match status" value="1"/>
</dbReference>
<protein>
    <submittedName>
        <fullName evidence="4">3',5'-cyclic AMP phosphodiesterase CpdA</fullName>
    </submittedName>
</protein>
<name>A0A420E0L9_9FLAO</name>
<dbReference type="Gene3D" id="2.60.40.10">
    <property type="entry name" value="Immunoglobulins"/>
    <property type="match status" value="1"/>
</dbReference>
<dbReference type="InterPro" id="IPR051918">
    <property type="entry name" value="STPP_CPPED1"/>
</dbReference>
<dbReference type="Proteomes" id="UP000285780">
    <property type="component" value="Unassembled WGS sequence"/>
</dbReference>
<sequence length="503" mass="58169">MNKSKYLFGLLVFTVQVALGQSYKISGRAYHDKNQNGIYDKGDKALKNVLVSNGKDVVVTNSKGIYKIKPLQNNPLFVIKPKGYVSPRTPQNNLRFYYLFQELTNKKSVDFPLYANKEKDKVKIALLGDPQSDVIDDIHHVSKLVTEELVKNKPDIIIPLGDLSFDNLNIFKPLSESLGLVGAPVFYVIGNHDLNFEEQEFSNRDKTFEASFGPSYYAFEYGDNLFLVLNNNFPINNREYIGKFDEDQLTFVSHITKKFATKYNSIKIFTHIPLEYTRNKEELIKLMNPFEKVLVAAGHTHTQYHTFFERNQKPAVHQLVGGAVCGAWWQGAHDINGVPFAMMYDGTPKGYWFLETEDKDYQLSYKVSGAPVEKQMNVWIPESKEWDTEMNILNEPYVYVNVFAGGESTKVEVSFDNKIWQSMEYYQGVAPELKRFYLLQELGRYKGQKLSKMPKPTTKSKHLWRLKMPENLSNGMHLIRVRVKDDLLKLQVEDVRVFYKQYQ</sequence>
<dbReference type="InterPro" id="IPR013783">
    <property type="entry name" value="Ig-like_fold"/>
</dbReference>
<evidence type="ECO:0000259" key="2">
    <source>
        <dbReference type="Pfam" id="PF16370"/>
    </source>
</evidence>